<proteinExistence type="predicted"/>
<name>A0A4C1VFN1_EUMVA</name>
<gene>
    <name evidence="1" type="ORF">EVAR_19226_1</name>
</gene>
<accession>A0A4C1VFN1</accession>
<comment type="caution">
    <text evidence="1">The sequence shown here is derived from an EMBL/GenBank/DDBJ whole genome shotgun (WGS) entry which is preliminary data.</text>
</comment>
<protein>
    <submittedName>
        <fullName evidence="1">Uncharacterized protein</fullName>
    </submittedName>
</protein>
<dbReference type="AlphaFoldDB" id="A0A4C1VFN1"/>
<dbReference type="Proteomes" id="UP000299102">
    <property type="component" value="Unassembled WGS sequence"/>
</dbReference>
<organism evidence="1 2">
    <name type="scientific">Eumeta variegata</name>
    <name type="common">Bagworm moth</name>
    <name type="synonym">Eumeta japonica</name>
    <dbReference type="NCBI Taxonomy" id="151549"/>
    <lineage>
        <taxon>Eukaryota</taxon>
        <taxon>Metazoa</taxon>
        <taxon>Ecdysozoa</taxon>
        <taxon>Arthropoda</taxon>
        <taxon>Hexapoda</taxon>
        <taxon>Insecta</taxon>
        <taxon>Pterygota</taxon>
        <taxon>Neoptera</taxon>
        <taxon>Endopterygota</taxon>
        <taxon>Lepidoptera</taxon>
        <taxon>Glossata</taxon>
        <taxon>Ditrysia</taxon>
        <taxon>Tineoidea</taxon>
        <taxon>Psychidae</taxon>
        <taxon>Oiketicinae</taxon>
        <taxon>Eumeta</taxon>
    </lineage>
</organism>
<evidence type="ECO:0000313" key="1">
    <source>
        <dbReference type="EMBL" id="GBP37097.1"/>
    </source>
</evidence>
<keyword evidence="2" id="KW-1185">Reference proteome</keyword>
<evidence type="ECO:0000313" key="2">
    <source>
        <dbReference type="Proteomes" id="UP000299102"/>
    </source>
</evidence>
<dbReference type="EMBL" id="BGZK01000328">
    <property type="protein sequence ID" value="GBP37097.1"/>
    <property type="molecule type" value="Genomic_DNA"/>
</dbReference>
<reference evidence="1 2" key="1">
    <citation type="journal article" date="2019" name="Commun. Biol.">
        <title>The bagworm genome reveals a unique fibroin gene that provides high tensile strength.</title>
        <authorList>
            <person name="Kono N."/>
            <person name="Nakamura H."/>
            <person name="Ohtoshi R."/>
            <person name="Tomita M."/>
            <person name="Numata K."/>
            <person name="Arakawa K."/>
        </authorList>
    </citation>
    <scope>NUCLEOTIDE SEQUENCE [LARGE SCALE GENOMIC DNA]</scope>
</reference>
<sequence length="76" mass="8079">MFETAAPASLIPAEPSTSADCRGRVGGSVFFFEFTCASIRFALKGSYSRPILGCRVQSCGFSSYQFLNVCGQAPAI</sequence>